<feature type="non-terminal residue" evidence="1">
    <location>
        <position position="78"/>
    </location>
</feature>
<proteinExistence type="predicted"/>
<dbReference type="Proteomes" id="UP001174909">
    <property type="component" value="Unassembled WGS sequence"/>
</dbReference>
<dbReference type="AlphaFoldDB" id="A0AA35XGW3"/>
<reference evidence="1" key="1">
    <citation type="submission" date="2023-03" db="EMBL/GenBank/DDBJ databases">
        <authorList>
            <person name="Steffen K."/>
            <person name="Cardenas P."/>
        </authorList>
    </citation>
    <scope>NUCLEOTIDE SEQUENCE</scope>
</reference>
<evidence type="ECO:0000313" key="1">
    <source>
        <dbReference type="EMBL" id="CAI8057039.1"/>
    </source>
</evidence>
<sequence>MTGRLCFCVRVYVLKNQQLGVSFQETGLVGGDHVFDVDEGIISTVLFKCLQSLLNEVSNVLSLLLAVVYPIPNVHCAQ</sequence>
<gene>
    <name evidence="1" type="ORF">GBAR_LOCUS31064</name>
</gene>
<accession>A0AA35XGW3</accession>
<protein>
    <submittedName>
        <fullName evidence="1">Uncharacterized protein</fullName>
    </submittedName>
</protein>
<evidence type="ECO:0000313" key="2">
    <source>
        <dbReference type="Proteomes" id="UP001174909"/>
    </source>
</evidence>
<organism evidence="1 2">
    <name type="scientific">Geodia barretti</name>
    <name type="common">Barrett's horny sponge</name>
    <dbReference type="NCBI Taxonomy" id="519541"/>
    <lineage>
        <taxon>Eukaryota</taxon>
        <taxon>Metazoa</taxon>
        <taxon>Porifera</taxon>
        <taxon>Demospongiae</taxon>
        <taxon>Heteroscleromorpha</taxon>
        <taxon>Tetractinellida</taxon>
        <taxon>Astrophorina</taxon>
        <taxon>Geodiidae</taxon>
        <taxon>Geodia</taxon>
    </lineage>
</organism>
<name>A0AA35XGW3_GEOBA</name>
<keyword evidence="2" id="KW-1185">Reference proteome</keyword>
<comment type="caution">
    <text evidence="1">The sequence shown here is derived from an EMBL/GenBank/DDBJ whole genome shotgun (WGS) entry which is preliminary data.</text>
</comment>
<dbReference type="EMBL" id="CASHTH010004418">
    <property type="protein sequence ID" value="CAI8057039.1"/>
    <property type="molecule type" value="Genomic_DNA"/>
</dbReference>